<dbReference type="Proteomes" id="UP000799776">
    <property type="component" value="Unassembled WGS sequence"/>
</dbReference>
<dbReference type="Pfam" id="PF23658">
    <property type="entry name" value="PDZ_CPAF_rel"/>
    <property type="match status" value="1"/>
</dbReference>
<dbReference type="Gene3D" id="3.90.226.10">
    <property type="entry name" value="2-enoyl-CoA Hydratase, Chain A, domain 1"/>
    <property type="match status" value="1"/>
</dbReference>
<evidence type="ECO:0000259" key="3">
    <source>
        <dbReference type="Pfam" id="PF23658"/>
    </source>
</evidence>
<dbReference type="PANTHER" id="PTHR37049">
    <property type="entry name" value="PEPTIDASE S41 FAMILY PROTEIN"/>
    <property type="match status" value="1"/>
</dbReference>
<dbReference type="EMBL" id="ML978715">
    <property type="protein sequence ID" value="KAF2088810.1"/>
    <property type="molecule type" value="Genomic_DNA"/>
</dbReference>
<evidence type="ECO:0000256" key="1">
    <source>
        <dbReference type="SAM" id="SignalP"/>
    </source>
</evidence>
<keyword evidence="5" id="KW-1185">Reference proteome</keyword>
<dbReference type="SUPFAM" id="SSF52096">
    <property type="entry name" value="ClpP/crotonase"/>
    <property type="match status" value="1"/>
</dbReference>
<dbReference type="GO" id="GO:0008236">
    <property type="term" value="F:serine-type peptidase activity"/>
    <property type="evidence" value="ECO:0007669"/>
    <property type="project" value="InterPro"/>
</dbReference>
<dbReference type="InterPro" id="IPR052766">
    <property type="entry name" value="S41A_metabolite_peptidase"/>
</dbReference>
<dbReference type="InterPro" id="IPR005151">
    <property type="entry name" value="Tail-specific_protease"/>
</dbReference>
<gene>
    <name evidence="4" type="ORF">K490DRAFT_39062</name>
</gene>
<keyword evidence="1" id="KW-0732">Signal</keyword>
<name>A0A6A5YCY2_9PEZI</name>
<dbReference type="Pfam" id="PF03572">
    <property type="entry name" value="Peptidase_S41"/>
    <property type="match status" value="1"/>
</dbReference>
<proteinExistence type="predicted"/>
<feature type="chain" id="PRO_5025581755" evidence="1">
    <location>
        <begin position="19"/>
        <end position="744"/>
    </location>
</feature>
<reference evidence="4" key="1">
    <citation type="journal article" date="2020" name="Stud. Mycol.">
        <title>101 Dothideomycetes genomes: a test case for predicting lifestyles and emergence of pathogens.</title>
        <authorList>
            <person name="Haridas S."/>
            <person name="Albert R."/>
            <person name="Binder M."/>
            <person name="Bloem J."/>
            <person name="Labutti K."/>
            <person name="Salamov A."/>
            <person name="Andreopoulos B."/>
            <person name="Baker S."/>
            <person name="Barry K."/>
            <person name="Bills G."/>
            <person name="Bluhm B."/>
            <person name="Cannon C."/>
            <person name="Castanera R."/>
            <person name="Culley D."/>
            <person name="Daum C."/>
            <person name="Ezra D."/>
            <person name="Gonzalez J."/>
            <person name="Henrissat B."/>
            <person name="Kuo A."/>
            <person name="Liang C."/>
            <person name="Lipzen A."/>
            <person name="Lutzoni F."/>
            <person name="Magnuson J."/>
            <person name="Mondo S."/>
            <person name="Nolan M."/>
            <person name="Ohm R."/>
            <person name="Pangilinan J."/>
            <person name="Park H.-J."/>
            <person name="Ramirez L."/>
            <person name="Alfaro M."/>
            <person name="Sun H."/>
            <person name="Tritt A."/>
            <person name="Yoshinaga Y."/>
            <person name="Zwiers L.-H."/>
            <person name="Turgeon B."/>
            <person name="Goodwin S."/>
            <person name="Spatafora J."/>
            <person name="Crous P."/>
            <person name="Grigoriev I."/>
        </authorList>
    </citation>
    <scope>NUCLEOTIDE SEQUENCE</scope>
    <source>
        <strain evidence="4">CBS 121410</strain>
    </source>
</reference>
<dbReference type="OrthoDB" id="27214at2759"/>
<protein>
    <submittedName>
        <fullName evidence="4">Uncharacterized protein</fullName>
    </submittedName>
</protein>
<evidence type="ECO:0000259" key="2">
    <source>
        <dbReference type="Pfam" id="PF03572"/>
    </source>
</evidence>
<dbReference type="InterPro" id="IPR056186">
    <property type="entry name" value="PDZ_CPAF-rel"/>
</dbReference>
<feature type="domain" description="CPAF-like PDZ" evidence="3">
    <location>
        <begin position="155"/>
        <end position="284"/>
    </location>
</feature>
<feature type="domain" description="Tail specific protease" evidence="2">
    <location>
        <begin position="336"/>
        <end position="551"/>
    </location>
</feature>
<sequence>MPSINQLILASALAATAACNSLKFHGKRSWNETGSACASVSALAASQTAAVPSATPTVPAALAYDCILSVPLNASAALDLINAVRPYFEWQSTSEFLKYPPAEYVEKIQDPVDIFGGLDEIAEKVQTGVFTKELLQSCHDGHFVYVPDSVGGIFNFARPIPLISVSDDGFTLPKAYAYPDILAASFGNASFTPSSIVEIDGQPASEWLEDWAQYGSLQDRDALYNAVFYELAVIALGAAGNGMGTFSGGGRGKWVYPGATTELKFANGSSYTMQNFAKVLVDFDGVESGEDLYETFFATPEDTSAHNAPGYPTPVVRQIGNLIGGYYLDEAEYSDVAVLSVATFVSTDEYGELSFQETGQTFLKEAKAAGKTKLIVDVSGNGGGTILQGYDLFRQLFPHIDAFAAADRSRAIEAIDILGEKFSAISETVPRVLDPPDATLEEIEEDIVSSNLNYQTDEKPDAAPFASWDEKYGPDGYYKGDNYTSLFRWNLSDTFSNTINGGINITGYGGYMTNLTQPFAASDIIVMTDGYCASTCTIFSALMRDLAGVKYVAMGGRSRPGITQAIGGVKGTNDWGWDYIQYNVWLAYNDSTPAEQAYYNTTSLANYDSNLPFLRAAAGTAYNVNFRDGIRKGNFAPAEQVPLQFQYEPADCRIYWTAEMTIDITAAWKAVADSAWGAKDWCVAGSLGNFSDAGYKRSASSRPKGSVPETIPLRKRGVTAAEYPLDLWPDSKNSLWKGDAVMAA</sequence>
<dbReference type="PANTHER" id="PTHR37049:SF4">
    <property type="entry name" value="RHODANESE DOMAIN-CONTAINING PROTEIN"/>
    <property type="match status" value="1"/>
</dbReference>
<dbReference type="AlphaFoldDB" id="A0A6A5YCY2"/>
<organism evidence="4 5">
    <name type="scientific">Saccharata proteae CBS 121410</name>
    <dbReference type="NCBI Taxonomy" id="1314787"/>
    <lineage>
        <taxon>Eukaryota</taxon>
        <taxon>Fungi</taxon>
        <taxon>Dikarya</taxon>
        <taxon>Ascomycota</taxon>
        <taxon>Pezizomycotina</taxon>
        <taxon>Dothideomycetes</taxon>
        <taxon>Dothideomycetes incertae sedis</taxon>
        <taxon>Botryosphaeriales</taxon>
        <taxon>Saccharataceae</taxon>
        <taxon>Saccharata</taxon>
    </lineage>
</organism>
<evidence type="ECO:0000313" key="4">
    <source>
        <dbReference type="EMBL" id="KAF2088810.1"/>
    </source>
</evidence>
<accession>A0A6A5YCY2</accession>
<feature type="signal peptide" evidence="1">
    <location>
        <begin position="1"/>
        <end position="18"/>
    </location>
</feature>
<dbReference type="GO" id="GO:0006508">
    <property type="term" value="P:proteolysis"/>
    <property type="evidence" value="ECO:0007669"/>
    <property type="project" value="InterPro"/>
</dbReference>
<evidence type="ECO:0000313" key="5">
    <source>
        <dbReference type="Proteomes" id="UP000799776"/>
    </source>
</evidence>
<dbReference type="InterPro" id="IPR029045">
    <property type="entry name" value="ClpP/crotonase-like_dom_sf"/>
</dbReference>